<keyword evidence="5 8" id="KW-0646">Protease inhibitor</keyword>
<reference evidence="12 13" key="1">
    <citation type="submission" date="2020-08" db="EMBL/GenBank/DDBJ databases">
        <title>The Agave Microbiome: Exploring the role of microbial communities in plant adaptations to desert environments.</title>
        <authorList>
            <person name="Partida-Martinez L.P."/>
        </authorList>
    </citation>
    <scope>NUCLEOTIDE SEQUENCE [LARGE SCALE GENOMIC DNA]</scope>
    <source>
        <strain evidence="12 13">RAS26</strain>
    </source>
</reference>
<accession>A0A7W4YCH9</accession>
<dbReference type="Gene3D" id="3.30.350.10">
    <property type="entry name" value="Subtilisin inhibitor-like"/>
    <property type="match status" value="1"/>
</dbReference>
<evidence type="ECO:0000313" key="12">
    <source>
        <dbReference type="EMBL" id="MBB2924773.1"/>
    </source>
</evidence>
<evidence type="ECO:0000256" key="9">
    <source>
        <dbReference type="SAM" id="MobiDB-lite"/>
    </source>
</evidence>
<dbReference type="InterPro" id="IPR020054">
    <property type="entry name" value="Prot_inh_SSI_I16_CS"/>
</dbReference>
<feature type="signal peptide" evidence="10">
    <location>
        <begin position="1"/>
        <end position="24"/>
    </location>
</feature>
<dbReference type="GO" id="GO:0005576">
    <property type="term" value="C:extracellular region"/>
    <property type="evidence" value="ECO:0007669"/>
    <property type="project" value="UniProtKB-SubCell"/>
</dbReference>
<dbReference type="InterPro" id="IPR000691">
    <property type="entry name" value="Prot_inh_I16_SSI"/>
</dbReference>
<dbReference type="PROSITE" id="PS00999">
    <property type="entry name" value="SSI"/>
    <property type="match status" value="1"/>
</dbReference>
<evidence type="ECO:0000256" key="3">
    <source>
        <dbReference type="ARBA" id="ARBA00011738"/>
    </source>
</evidence>
<dbReference type="AlphaFoldDB" id="A0A7W4YCH9"/>
<name>A0A7W4YCH9_9CELL</name>
<feature type="compositionally biased region" description="Low complexity" evidence="9">
    <location>
        <begin position="47"/>
        <end position="57"/>
    </location>
</feature>
<feature type="compositionally biased region" description="Pro residues" evidence="9">
    <location>
        <begin position="35"/>
        <end position="46"/>
    </location>
</feature>
<evidence type="ECO:0000256" key="4">
    <source>
        <dbReference type="ARBA" id="ARBA00022525"/>
    </source>
</evidence>
<dbReference type="Proteomes" id="UP000518206">
    <property type="component" value="Unassembled WGS sequence"/>
</dbReference>
<evidence type="ECO:0000256" key="1">
    <source>
        <dbReference type="ARBA" id="ARBA00004613"/>
    </source>
</evidence>
<keyword evidence="10" id="KW-0732">Signal</keyword>
<keyword evidence="4" id="KW-0964">Secreted</keyword>
<dbReference type="Pfam" id="PF00720">
    <property type="entry name" value="SSI"/>
    <property type="match status" value="1"/>
</dbReference>
<comment type="caution">
    <text evidence="12">The sequence shown here is derived from an EMBL/GenBank/DDBJ whole genome shotgun (WGS) entry which is preliminary data.</text>
</comment>
<dbReference type="PRINTS" id="PR00294">
    <property type="entry name" value="SSBTLNINHBTR"/>
</dbReference>
<proteinExistence type="inferred from homology"/>
<dbReference type="InterPro" id="IPR023549">
    <property type="entry name" value="Subtilisin_inhibitor"/>
</dbReference>
<dbReference type="EMBL" id="JACHVX010000006">
    <property type="protein sequence ID" value="MBB2924773.1"/>
    <property type="molecule type" value="Genomic_DNA"/>
</dbReference>
<dbReference type="GO" id="GO:0004867">
    <property type="term" value="F:serine-type endopeptidase inhibitor activity"/>
    <property type="evidence" value="ECO:0007669"/>
    <property type="project" value="UniProtKB-KW"/>
</dbReference>
<keyword evidence="7" id="KW-1015">Disulfide bond</keyword>
<comment type="subcellular location">
    <subcellularLocation>
        <location evidence="1">Secreted</location>
    </subcellularLocation>
</comment>
<feature type="region of interest" description="Disordered" evidence="9">
    <location>
        <begin position="23"/>
        <end position="57"/>
    </location>
</feature>
<evidence type="ECO:0000256" key="5">
    <source>
        <dbReference type="ARBA" id="ARBA00022690"/>
    </source>
</evidence>
<evidence type="ECO:0000313" key="13">
    <source>
        <dbReference type="Proteomes" id="UP000518206"/>
    </source>
</evidence>
<dbReference type="InterPro" id="IPR036819">
    <property type="entry name" value="Subtilisin_inhibitor-like_sf"/>
</dbReference>
<sequence length="165" mass="16095">MRNHTIVLVVAVLTLVGCATPREAAPGDAASPSATPEPEPTEPTPSPTTGSPTAAPAAVGASLTVTLDETGTGAVRTMTLTCDPVGGDHPDPAAACAALAAAGPGAFDLPPGDLMCTQLFGGPQVALVEGTVAGVPVSARFSRTDGCEIGRWDALAPLLGSTGGV</sequence>
<feature type="domain" description="Subtilisin inhibitor" evidence="11">
    <location>
        <begin position="62"/>
        <end position="138"/>
    </location>
</feature>
<reference evidence="12 13" key="2">
    <citation type="submission" date="2020-08" db="EMBL/GenBank/DDBJ databases">
        <authorList>
            <person name="Partida-Martinez L."/>
            <person name="Huntemann M."/>
            <person name="Clum A."/>
            <person name="Wang J."/>
            <person name="Palaniappan K."/>
            <person name="Ritter S."/>
            <person name="Chen I.-M."/>
            <person name="Stamatis D."/>
            <person name="Reddy T."/>
            <person name="O'Malley R."/>
            <person name="Daum C."/>
            <person name="Shapiro N."/>
            <person name="Ivanova N."/>
            <person name="Kyrpides N."/>
            <person name="Woyke T."/>
        </authorList>
    </citation>
    <scope>NUCLEOTIDE SEQUENCE [LARGE SCALE GENOMIC DNA]</scope>
    <source>
        <strain evidence="12 13">RAS26</strain>
    </source>
</reference>
<dbReference type="PROSITE" id="PS51257">
    <property type="entry name" value="PROKAR_LIPOPROTEIN"/>
    <property type="match status" value="1"/>
</dbReference>
<feature type="chain" id="PRO_5031261663" description="Subtilisin inhibitor domain-containing protein" evidence="10">
    <location>
        <begin position="25"/>
        <end position="165"/>
    </location>
</feature>
<dbReference type="RefSeq" id="WP_221196685.1">
    <property type="nucleotide sequence ID" value="NZ_JACHVX010000006.1"/>
</dbReference>
<evidence type="ECO:0000256" key="7">
    <source>
        <dbReference type="ARBA" id="ARBA00023157"/>
    </source>
</evidence>
<evidence type="ECO:0000256" key="6">
    <source>
        <dbReference type="ARBA" id="ARBA00022900"/>
    </source>
</evidence>
<evidence type="ECO:0000256" key="8">
    <source>
        <dbReference type="RuleBase" id="RU003471"/>
    </source>
</evidence>
<gene>
    <name evidence="12" type="ORF">FHR80_003709</name>
</gene>
<protein>
    <recommendedName>
        <fullName evidence="11">Subtilisin inhibitor domain-containing protein</fullName>
    </recommendedName>
</protein>
<comment type="subunit">
    <text evidence="3">Homodimer.</text>
</comment>
<keyword evidence="6 8" id="KW-0722">Serine protease inhibitor</keyword>
<dbReference type="SUPFAM" id="SSF55399">
    <property type="entry name" value="Subtilisin inhibitor"/>
    <property type="match status" value="1"/>
</dbReference>
<organism evidence="12 13">
    <name type="scientific">Cellulomonas cellasea</name>
    <dbReference type="NCBI Taxonomy" id="43670"/>
    <lineage>
        <taxon>Bacteria</taxon>
        <taxon>Bacillati</taxon>
        <taxon>Actinomycetota</taxon>
        <taxon>Actinomycetes</taxon>
        <taxon>Micrococcales</taxon>
        <taxon>Cellulomonadaceae</taxon>
        <taxon>Cellulomonas</taxon>
    </lineage>
</organism>
<comment type="similarity">
    <text evidence="2 8">Belongs to the protease inhibitor I16 (SSI) family.</text>
</comment>
<evidence type="ECO:0000259" key="11">
    <source>
        <dbReference type="Pfam" id="PF00720"/>
    </source>
</evidence>
<evidence type="ECO:0000256" key="10">
    <source>
        <dbReference type="SAM" id="SignalP"/>
    </source>
</evidence>
<evidence type="ECO:0000256" key="2">
    <source>
        <dbReference type="ARBA" id="ARBA00010472"/>
    </source>
</evidence>